<dbReference type="RefSeq" id="WP_379926071.1">
    <property type="nucleotide sequence ID" value="NZ_JBHTJI010000001.1"/>
</dbReference>
<comment type="caution">
    <text evidence="3">The sequence shown here is derived from an EMBL/GenBank/DDBJ whole genome shotgun (WGS) entry which is preliminary data.</text>
</comment>
<evidence type="ECO:0000313" key="3">
    <source>
        <dbReference type="EMBL" id="MFD0990476.1"/>
    </source>
</evidence>
<keyword evidence="4" id="KW-1185">Reference proteome</keyword>
<dbReference type="Pfam" id="PF01734">
    <property type="entry name" value="Patatin"/>
    <property type="match status" value="1"/>
</dbReference>
<reference evidence="4" key="1">
    <citation type="journal article" date="2019" name="Int. J. Syst. Evol. Microbiol.">
        <title>The Global Catalogue of Microorganisms (GCM) 10K type strain sequencing project: providing services to taxonomists for standard genome sequencing and annotation.</title>
        <authorList>
            <consortium name="The Broad Institute Genomics Platform"/>
            <consortium name="The Broad Institute Genome Sequencing Center for Infectious Disease"/>
            <person name="Wu L."/>
            <person name="Ma J."/>
        </authorList>
    </citation>
    <scope>NUCLEOTIDE SEQUENCE [LARGE SCALE GENOMIC DNA]</scope>
    <source>
        <strain evidence="4">CCUG 62414</strain>
    </source>
</reference>
<evidence type="ECO:0000313" key="4">
    <source>
        <dbReference type="Proteomes" id="UP001597061"/>
    </source>
</evidence>
<sequence length="963" mass="110059">MGKTLKICLAMGGGVSLGSFSGSALTEALKLLILYGQDRNGKKYDKVIVDGMSGASAGAIALTIMLKSLIDYKSMLKKLLKGVDEDILINEIASDYFGNDDKLAKEHPNIEELKALQVAQKIQEEIWVNRLTAQELFGTKKETNFEPKMHESFGLLDRELLEQLAEEFIIDPKFDNLDNIRVLDKGRVLFACSLTNLLPIEIKKDESELSKLEKNVVQSVGAQNHTELRIMDFVFDKTQVGTKGSDSRWLKFTDIENEADLNFNLNEDRAWSIICSSVLACGAFPIAFEPVLLRRYRQEFDGDEAYEKKCGQWPVQFNDLNDKFNDDNVKKTSVFNEELDNALSYSSFNFPYIDGGTFNNEPIREAFRIGAFQDFGSDLDAIDRLILFVDPIVRKEKYQTFSLSSLFPVEMDESEAIKNDELSKLFGVTSNLITSLKNQGRIKEEHKISDVKQNFNLRDTIFSYLDQNEYLGGNLTVEILKTAYEKIKTNLGDDIISLGTRNVIDYFQNELTKACISKVDSNSKCLKIANEKFKILLNAIDNNRIPNDKFDPEGYKILEIENSKDKNLFARAVFKIIFDFSLNTYGKNPKAERVAILPINSKKEVISLPGEEVSAFGGFASKKARQYAFHYARLSTLSSLSATDEGFRKKTKDNDLIHPFILTDRKDDLESLFTNQINKVNFFDDLDKYQTQIREDLVRLGLKRMVILVKNKLSRVVMLGAFAISLAGLIFRIPSGINWFVKLLSEVVYFLFKGKVEINYVNLLPVTISILSNKKLSIKARITTTDDNSSKIKMVLNENKKNKKDSKYQYLFQVHRALYKKDSNNEFQESDKNLENKVQMQGTVSLEPSQVEEIALTLQEKVKLPNFDGNLNQEKMTKLLESSFQKIIHEIRIDKYTLPSINDALKDKNNMLRYSFLNIEYHLNPLIEINVDHLDKGWYFKENTEALHKKFLRLKNENAAMKS</sequence>
<dbReference type="InterPro" id="IPR016035">
    <property type="entry name" value="Acyl_Trfase/lysoPLipase"/>
</dbReference>
<proteinExistence type="predicted"/>
<feature type="domain" description="PNPLA" evidence="2">
    <location>
        <begin position="9"/>
        <end position="366"/>
    </location>
</feature>
<evidence type="ECO:0000259" key="2">
    <source>
        <dbReference type="Pfam" id="PF01734"/>
    </source>
</evidence>
<protein>
    <submittedName>
        <fullName evidence="3">Patatin-like phospholipase family protein</fullName>
    </submittedName>
</protein>
<dbReference type="Gene3D" id="3.40.1090.10">
    <property type="entry name" value="Cytosolic phospholipase A2 catalytic domain"/>
    <property type="match status" value="1"/>
</dbReference>
<dbReference type="InterPro" id="IPR002641">
    <property type="entry name" value="PNPLA_dom"/>
</dbReference>
<dbReference type="EMBL" id="JBHTJI010000001">
    <property type="protein sequence ID" value="MFD0990476.1"/>
    <property type="molecule type" value="Genomic_DNA"/>
</dbReference>
<organism evidence="3 4">
    <name type="scientific">Mariniflexile jejuense</name>
    <dbReference type="NCBI Taxonomy" id="1173582"/>
    <lineage>
        <taxon>Bacteria</taxon>
        <taxon>Pseudomonadati</taxon>
        <taxon>Bacteroidota</taxon>
        <taxon>Flavobacteriia</taxon>
        <taxon>Flavobacteriales</taxon>
        <taxon>Flavobacteriaceae</taxon>
        <taxon>Mariniflexile</taxon>
    </lineage>
</organism>
<dbReference type="Proteomes" id="UP001597061">
    <property type="component" value="Unassembled WGS sequence"/>
</dbReference>
<name>A0ABW3JK44_9FLAO</name>
<dbReference type="SUPFAM" id="SSF52151">
    <property type="entry name" value="FabD/lysophospholipase-like"/>
    <property type="match status" value="1"/>
</dbReference>
<accession>A0ABW3JK44</accession>
<keyword evidence="1" id="KW-0443">Lipid metabolism</keyword>
<gene>
    <name evidence="3" type="ORF">ACFQ1R_10240</name>
</gene>
<evidence type="ECO:0000256" key="1">
    <source>
        <dbReference type="ARBA" id="ARBA00023098"/>
    </source>
</evidence>